<dbReference type="HOGENOM" id="CLU_065853_0_1_4"/>
<dbReference type="PANTHER" id="PTHR35802:SF1">
    <property type="entry name" value="PROTEASE SYNTHASE AND SPORULATION PROTEIN PAI 2"/>
    <property type="match status" value="1"/>
</dbReference>
<dbReference type="KEGG" id="cdn:BN940_10976"/>
<dbReference type="STRING" id="1437824.BN940_10976"/>
<dbReference type="InterPro" id="IPR012349">
    <property type="entry name" value="Split_barrel_FMN-bd"/>
</dbReference>
<dbReference type="RefSeq" id="WP_043682849.1">
    <property type="nucleotide sequence ID" value="NZ_HG916765.1"/>
</dbReference>
<dbReference type="AlphaFoldDB" id="W8X9D9"/>
<dbReference type="Proteomes" id="UP000019805">
    <property type="component" value="Chromosome"/>
</dbReference>
<evidence type="ECO:0000313" key="2">
    <source>
        <dbReference type="Proteomes" id="UP000019805"/>
    </source>
</evidence>
<dbReference type="InterPro" id="IPR007396">
    <property type="entry name" value="TR_PAI2-type"/>
</dbReference>
<dbReference type="Pfam" id="PF04299">
    <property type="entry name" value="FMN_bind_2"/>
    <property type="match status" value="1"/>
</dbReference>
<organism evidence="1 2">
    <name type="scientific">Castellaniella defragrans (strain DSM 12143 / CCUG 39792 / 65Phen)</name>
    <name type="common">Alcaligenes defragrans</name>
    <dbReference type="NCBI Taxonomy" id="1437824"/>
    <lineage>
        <taxon>Bacteria</taxon>
        <taxon>Pseudomonadati</taxon>
        <taxon>Pseudomonadota</taxon>
        <taxon>Betaproteobacteria</taxon>
        <taxon>Burkholderiales</taxon>
        <taxon>Alcaligenaceae</taxon>
        <taxon>Castellaniella</taxon>
    </lineage>
</organism>
<dbReference type="eggNOG" id="COG2808">
    <property type="taxonomic scope" value="Bacteria"/>
</dbReference>
<protein>
    <submittedName>
        <fullName evidence="1">Transcriptional regulator</fullName>
    </submittedName>
</protein>
<dbReference type="OrthoDB" id="9794948at2"/>
<dbReference type="EMBL" id="HG916765">
    <property type="protein sequence ID" value="CDM24655.1"/>
    <property type="molecule type" value="Genomic_DNA"/>
</dbReference>
<proteinExistence type="predicted"/>
<dbReference type="PATRIC" id="fig|1437824.5.peg.2173"/>
<dbReference type="PIRSF" id="PIRSF010372">
    <property type="entry name" value="PaiB"/>
    <property type="match status" value="1"/>
</dbReference>
<gene>
    <name evidence="1" type="ORF">BN940_10976</name>
</gene>
<evidence type="ECO:0000313" key="1">
    <source>
        <dbReference type="EMBL" id="CDM24655.1"/>
    </source>
</evidence>
<name>W8X9D9_CASD6</name>
<dbReference type="Gene3D" id="2.30.110.10">
    <property type="entry name" value="Electron Transport, Fmn-binding Protein, Chain A"/>
    <property type="match status" value="1"/>
</dbReference>
<sequence length="211" mass="23726">MYLPKQFAEPRVEELHRIVREHSLGMLVTHTAAGLEAHHLPFLLDAQQGPCGVLQAHVARANPVWSEVSDGASVLVVFRGVQGYISPNWYPGKHETHRRVPTWNYEVVHAHGTIHVRDQAKFVRAVVGRLTRQHEANQPEPWKMSDAPPDFMAEQLSQIVGIEVRLSRLDGKRKLSQHHQARDREGAIRGLEEQGNLGLAQAMKETTTQSA</sequence>
<dbReference type="PANTHER" id="PTHR35802">
    <property type="entry name" value="PROTEASE SYNTHASE AND SPORULATION PROTEIN PAI 2"/>
    <property type="match status" value="1"/>
</dbReference>
<keyword evidence="2" id="KW-1185">Reference proteome</keyword>
<reference evidence="1 2" key="1">
    <citation type="journal article" date="2014" name="BMC Microbiol.">
        <title>The oxygen-independent metabolism of cyclic monoterpenes in Castellaniella defragrans 65Phen.</title>
        <authorList>
            <person name="Petasch J."/>
            <person name="Disch E.M."/>
            <person name="Markert S."/>
            <person name="Becher D."/>
            <person name="Schweder T."/>
            <person name="Huttel B."/>
            <person name="Reinhardt R."/>
            <person name="Harder J."/>
        </authorList>
    </citation>
    <scope>NUCLEOTIDE SEQUENCE [LARGE SCALE GENOMIC DNA]</scope>
    <source>
        <strain evidence="1">65Phen</strain>
    </source>
</reference>
<dbReference type="SUPFAM" id="SSF50475">
    <property type="entry name" value="FMN-binding split barrel"/>
    <property type="match status" value="1"/>
</dbReference>
<accession>W8X9D9</accession>